<evidence type="ECO:0000313" key="2">
    <source>
        <dbReference type="Proteomes" id="UP001139461"/>
    </source>
</evidence>
<gene>
    <name evidence="1" type="ORF">K8089_15085</name>
</gene>
<keyword evidence="2" id="KW-1185">Reference proteome</keyword>
<dbReference type="RefSeq" id="WP_237604125.1">
    <property type="nucleotide sequence ID" value="NZ_JAIRBA010000042.1"/>
</dbReference>
<dbReference type="EMBL" id="JAIRBA010000042">
    <property type="protein sequence ID" value="MCG2420348.1"/>
    <property type="molecule type" value="Genomic_DNA"/>
</dbReference>
<protein>
    <submittedName>
        <fullName evidence="1">Uncharacterized protein</fullName>
    </submittedName>
</protein>
<dbReference type="Proteomes" id="UP001139461">
    <property type="component" value="Unassembled WGS sequence"/>
</dbReference>
<dbReference type="AlphaFoldDB" id="A0A9X1U486"/>
<organism evidence="1 2">
    <name type="scientific">Aequorivita vitellina</name>
    <dbReference type="NCBI Taxonomy" id="2874475"/>
    <lineage>
        <taxon>Bacteria</taxon>
        <taxon>Pseudomonadati</taxon>
        <taxon>Bacteroidota</taxon>
        <taxon>Flavobacteriia</taxon>
        <taxon>Flavobacteriales</taxon>
        <taxon>Flavobacteriaceae</taxon>
        <taxon>Aequorivita</taxon>
    </lineage>
</organism>
<comment type="caution">
    <text evidence="1">The sequence shown here is derived from an EMBL/GenBank/DDBJ whole genome shotgun (WGS) entry which is preliminary data.</text>
</comment>
<evidence type="ECO:0000313" key="1">
    <source>
        <dbReference type="EMBL" id="MCG2420348.1"/>
    </source>
</evidence>
<name>A0A9X1U486_9FLAO</name>
<reference evidence="1" key="1">
    <citation type="submission" date="2021-09" db="EMBL/GenBank/DDBJ databases">
        <title>Genome of Aequorivita sp. strain F47161.</title>
        <authorList>
            <person name="Wang Y."/>
        </authorList>
    </citation>
    <scope>NUCLEOTIDE SEQUENCE</scope>
    <source>
        <strain evidence="1">F47161</strain>
    </source>
</reference>
<proteinExistence type="predicted"/>
<accession>A0A9X1U486</accession>
<sequence>MKNNQSDNSLPKMLTDNFQKMTNVSLEAMQPLVENMVENMANFNRNISESGLPTLNIFGTGKKSKCCPPEETCLPHCIASIYRQAMAGERIIVPFLITNNCNTQKTYRLGLRELKDADGNLAPTQPALNKNSVSLEPGRSERVLMMLDLSNYSNGTTYEAEIVIREKEINQNVCFTLNVNDHNQINVTPYNENKYKLKWQSWQSHFYCEPQTHKIKDNVRPLKNVYNQKDERTEG</sequence>